<dbReference type="RefSeq" id="WP_247467337.1">
    <property type="nucleotide sequence ID" value="NZ_JBHMAR010000012.1"/>
</dbReference>
<gene>
    <name evidence="4" type="ORF">ACFFRO_13075</name>
</gene>
<dbReference type="Proteomes" id="UP001589703">
    <property type="component" value="Unassembled WGS sequence"/>
</dbReference>
<organism evidence="4 5">
    <name type="scientific">Streptomyces thermocoprophilus</name>
    <dbReference type="NCBI Taxonomy" id="78356"/>
    <lineage>
        <taxon>Bacteria</taxon>
        <taxon>Bacillati</taxon>
        <taxon>Actinomycetota</taxon>
        <taxon>Actinomycetes</taxon>
        <taxon>Kitasatosporales</taxon>
        <taxon>Streptomycetaceae</taxon>
        <taxon>Streptomyces</taxon>
    </lineage>
</organism>
<evidence type="ECO:0000256" key="1">
    <source>
        <dbReference type="ARBA" id="ARBA00022801"/>
    </source>
</evidence>
<dbReference type="PANTHER" id="PTHR43156:SF2">
    <property type="entry name" value="STAGE II SPORULATION PROTEIN E"/>
    <property type="match status" value="1"/>
</dbReference>
<reference evidence="4 5" key="1">
    <citation type="submission" date="2024-09" db="EMBL/GenBank/DDBJ databases">
        <authorList>
            <person name="Sun Q."/>
            <person name="Mori K."/>
        </authorList>
    </citation>
    <scope>NUCLEOTIDE SEQUENCE [LARGE SCALE GENOMIC DNA]</scope>
    <source>
        <strain evidence="4 5">JCM 10918</strain>
    </source>
</reference>
<accession>A0ABV5VE14</accession>
<dbReference type="SUPFAM" id="SSF81606">
    <property type="entry name" value="PP2C-like"/>
    <property type="match status" value="1"/>
</dbReference>
<protein>
    <submittedName>
        <fullName evidence="4">SpoIIE family protein phosphatase</fullName>
    </submittedName>
</protein>
<keyword evidence="1" id="KW-0378">Hydrolase</keyword>
<evidence type="ECO:0000313" key="4">
    <source>
        <dbReference type="EMBL" id="MFB9736055.1"/>
    </source>
</evidence>
<feature type="domain" description="PPM-type phosphatase" evidence="3">
    <location>
        <begin position="17"/>
        <end position="250"/>
    </location>
</feature>
<dbReference type="InterPro" id="IPR052016">
    <property type="entry name" value="Bact_Sigma-Reg"/>
</dbReference>
<evidence type="ECO:0000256" key="2">
    <source>
        <dbReference type="SAM" id="MobiDB-lite"/>
    </source>
</evidence>
<name>A0ABV5VE14_9ACTN</name>
<dbReference type="EMBL" id="JBHMAR010000012">
    <property type="protein sequence ID" value="MFB9736055.1"/>
    <property type="molecule type" value="Genomic_DNA"/>
</dbReference>
<evidence type="ECO:0000259" key="3">
    <source>
        <dbReference type="SMART" id="SM00331"/>
    </source>
</evidence>
<dbReference type="PANTHER" id="PTHR43156">
    <property type="entry name" value="STAGE II SPORULATION PROTEIN E-RELATED"/>
    <property type="match status" value="1"/>
</dbReference>
<dbReference type="SMART" id="SM00331">
    <property type="entry name" value="PP2C_SIG"/>
    <property type="match status" value="1"/>
</dbReference>
<dbReference type="InterPro" id="IPR036457">
    <property type="entry name" value="PPM-type-like_dom_sf"/>
</dbReference>
<comment type="caution">
    <text evidence="4">The sequence shown here is derived from an EMBL/GenBank/DDBJ whole genome shotgun (WGS) entry which is preliminary data.</text>
</comment>
<sequence>MFRIRLPLRPPPTAVAGLRTAAAQIAADGTARGGDLYDVVATRHGVRAVMGDVRGHGIAARGTAAAVLTGFRDAAPDEPDLGRLLRRLDRALARHLRTRAGHPAPGPDPAAPDDGEEFVTLVLLEISGDGTLRALDCGHPWPHRVTGTRVEPLSRSDPLPPLGLFPLPEDLPVQHPPPLLPGELLVLHTDGVEDARDSQGRFFPLRDTLARAARTRPVTPEAVVGTVLSEVRRHAAGRPTDDMALLALGTDPAPPPPEPRPGRHRPATRLERNGA</sequence>
<evidence type="ECO:0000313" key="5">
    <source>
        <dbReference type="Proteomes" id="UP001589703"/>
    </source>
</evidence>
<dbReference type="Pfam" id="PF07228">
    <property type="entry name" value="SpoIIE"/>
    <property type="match status" value="1"/>
</dbReference>
<feature type="region of interest" description="Disordered" evidence="2">
    <location>
        <begin position="235"/>
        <end position="275"/>
    </location>
</feature>
<keyword evidence="5" id="KW-1185">Reference proteome</keyword>
<proteinExistence type="predicted"/>
<dbReference type="Gene3D" id="3.60.40.10">
    <property type="entry name" value="PPM-type phosphatase domain"/>
    <property type="match status" value="1"/>
</dbReference>
<dbReference type="InterPro" id="IPR001932">
    <property type="entry name" value="PPM-type_phosphatase-like_dom"/>
</dbReference>